<reference evidence="1" key="1">
    <citation type="journal article" date="2023" name="G3 (Bethesda)">
        <title>A reference genome for the long-term kleptoplast-retaining sea slug Elysia crispata morphotype clarki.</title>
        <authorList>
            <person name="Eastman K.E."/>
            <person name="Pendleton A.L."/>
            <person name="Shaikh M.A."/>
            <person name="Suttiyut T."/>
            <person name="Ogas R."/>
            <person name="Tomko P."/>
            <person name="Gavelis G."/>
            <person name="Widhalm J.R."/>
            <person name="Wisecaver J.H."/>
        </authorList>
    </citation>
    <scope>NUCLEOTIDE SEQUENCE</scope>
    <source>
        <strain evidence="1">ECLA1</strain>
    </source>
</reference>
<dbReference type="EMBL" id="JAWDGP010005267">
    <property type="protein sequence ID" value="KAK3758556.1"/>
    <property type="molecule type" value="Genomic_DNA"/>
</dbReference>
<gene>
    <name evidence="1" type="ORF">RRG08_050996</name>
</gene>
<keyword evidence="2" id="KW-1185">Reference proteome</keyword>
<protein>
    <submittedName>
        <fullName evidence="1">Uncharacterized protein</fullName>
    </submittedName>
</protein>
<name>A0AAE0YXP9_9GAST</name>
<proteinExistence type="predicted"/>
<dbReference type="Proteomes" id="UP001283361">
    <property type="component" value="Unassembled WGS sequence"/>
</dbReference>
<dbReference type="AlphaFoldDB" id="A0AAE0YXP9"/>
<evidence type="ECO:0000313" key="2">
    <source>
        <dbReference type="Proteomes" id="UP001283361"/>
    </source>
</evidence>
<sequence length="195" mass="22017">MPPSNLTAVAGANTTDSVLHECIENFKQEASEFSPDFPTSLWVPTITKPTSTNALERNRLNILPRRIHESLLYFFFETVRVGTGVGRDGLLAGDRYVWELGWAEMDYWLETSMCGNWGGQRWTIGWRQVCVGIGVGRDGLLAGDRYVWELGWAEMDYWLETGRCGNWGGQRWTIGWRQVGVRIGVGRDGLLAGDR</sequence>
<evidence type="ECO:0000313" key="1">
    <source>
        <dbReference type="EMBL" id="KAK3758556.1"/>
    </source>
</evidence>
<organism evidence="1 2">
    <name type="scientific">Elysia crispata</name>
    <name type="common">lettuce slug</name>
    <dbReference type="NCBI Taxonomy" id="231223"/>
    <lineage>
        <taxon>Eukaryota</taxon>
        <taxon>Metazoa</taxon>
        <taxon>Spiralia</taxon>
        <taxon>Lophotrochozoa</taxon>
        <taxon>Mollusca</taxon>
        <taxon>Gastropoda</taxon>
        <taxon>Heterobranchia</taxon>
        <taxon>Euthyneura</taxon>
        <taxon>Panpulmonata</taxon>
        <taxon>Sacoglossa</taxon>
        <taxon>Placobranchoidea</taxon>
        <taxon>Plakobranchidae</taxon>
        <taxon>Elysia</taxon>
    </lineage>
</organism>
<accession>A0AAE0YXP9</accession>
<comment type="caution">
    <text evidence="1">The sequence shown here is derived from an EMBL/GenBank/DDBJ whole genome shotgun (WGS) entry which is preliminary data.</text>
</comment>